<feature type="domain" description="Peptidase S9A N-terminal" evidence="2">
    <location>
        <begin position="55"/>
        <end position="285"/>
    </location>
</feature>
<dbReference type="Pfam" id="PF02897">
    <property type="entry name" value="Peptidase_S9_N"/>
    <property type="match status" value="1"/>
</dbReference>
<organism evidence="3 4">
    <name type="scientific">Emiliania huxleyi (strain CCMP1516)</name>
    <dbReference type="NCBI Taxonomy" id="280463"/>
    <lineage>
        <taxon>Eukaryota</taxon>
        <taxon>Haptista</taxon>
        <taxon>Haptophyta</taxon>
        <taxon>Prymnesiophyceae</taxon>
        <taxon>Isochrysidales</taxon>
        <taxon>Noelaerhabdaceae</taxon>
        <taxon>Emiliania</taxon>
    </lineage>
</organism>
<dbReference type="eggNOG" id="KOG2237">
    <property type="taxonomic scope" value="Eukaryota"/>
</dbReference>
<dbReference type="PANTHER" id="PTHR11757">
    <property type="entry name" value="PROTEASE FAMILY S9A OLIGOPEPTIDASE"/>
    <property type="match status" value="1"/>
</dbReference>
<protein>
    <recommendedName>
        <fullName evidence="2">Peptidase S9A N-terminal domain-containing protein</fullName>
    </recommendedName>
</protein>
<evidence type="ECO:0000313" key="4">
    <source>
        <dbReference type="Proteomes" id="UP000013827"/>
    </source>
</evidence>
<evidence type="ECO:0000259" key="2">
    <source>
        <dbReference type="Pfam" id="PF02897"/>
    </source>
</evidence>
<dbReference type="HOGENOM" id="CLU_978586_0_0_1"/>
<dbReference type="PANTHER" id="PTHR11757:SF19">
    <property type="entry name" value="PROLYL ENDOPEPTIDASE-LIKE"/>
    <property type="match status" value="1"/>
</dbReference>
<dbReference type="InterPro" id="IPR051543">
    <property type="entry name" value="Serine_Peptidase_S9A"/>
</dbReference>
<sequence>MRLPSKLATLAAAFTTSPRMMSAVAPPIAKRVPHTVTFGRVDGENRGPNPMEPLELSDDLFWIRDDSRKNEDMLQLLRDENAYSQHKTSTLDGFRGTLYDEMLSHVQEDDDTHPTPAADGYEYWSRTTKGKSFRVYLRRPRGSAGEEQTILDVNEVPSLQYFKDEGGWDASQCDVHAVETSPSGRLLAYAVDGSGYETYTVRLKELGSGVEMEEEIRGTGGSIAWADERTLFYVKLDAQHRPFEVWRHVIGTAQAEDVRVFEEPDELFNVDCWTSRDASLLFIES</sequence>
<evidence type="ECO:0000313" key="3">
    <source>
        <dbReference type="EnsemblProtists" id="EOD12317"/>
    </source>
</evidence>
<accession>A0A0D3IM32</accession>
<dbReference type="KEGG" id="ehx:EMIHUDRAFT_437321"/>
<dbReference type="SUPFAM" id="SSF50993">
    <property type="entry name" value="Peptidase/esterase 'gauge' domain"/>
    <property type="match status" value="1"/>
</dbReference>
<dbReference type="GO" id="GO:0004252">
    <property type="term" value="F:serine-type endopeptidase activity"/>
    <property type="evidence" value="ECO:0007669"/>
    <property type="project" value="InterPro"/>
</dbReference>
<dbReference type="GeneID" id="17258629"/>
<evidence type="ECO:0000256" key="1">
    <source>
        <dbReference type="ARBA" id="ARBA00005228"/>
    </source>
</evidence>
<reference evidence="3" key="2">
    <citation type="submission" date="2024-10" db="UniProtKB">
        <authorList>
            <consortium name="EnsemblProtists"/>
        </authorList>
    </citation>
    <scope>IDENTIFICATION</scope>
</reference>
<proteinExistence type="inferred from homology"/>
<keyword evidence="4" id="KW-1185">Reference proteome</keyword>
<dbReference type="RefSeq" id="XP_005764746.1">
    <property type="nucleotide sequence ID" value="XM_005764689.1"/>
</dbReference>
<dbReference type="AlphaFoldDB" id="A0A0D3IM32"/>
<dbReference type="OMA" id="CMIESAD"/>
<comment type="similarity">
    <text evidence="1">Belongs to the peptidase S9A family.</text>
</comment>
<name>A0A0D3IM32_EMIH1</name>
<reference evidence="4" key="1">
    <citation type="journal article" date="2013" name="Nature">
        <title>Pan genome of the phytoplankton Emiliania underpins its global distribution.</title>
        <authorList>
            <person name="Read B.A."/>
            <person name="Kegel J."/>
            <person name="Klute M.J."/>
            <person name="Kuo A."/>
            <person name="Lefebvre S.C."/>
            <person name="Maumus F."/>
            <person name="Mayer C."/>
            <person name="Miller J."/>
            <person name="Monier A."/>
            <person name="Salamov A."/>
            <person name="Young J."/>
            <person name="Aguilar M."/>
            <person name="Claverie J.M."/>
            <person name="Frickenhaus S."/>
            <person name="Gonzalez K."/>
            <person name="Herman E.K."/>
            <person name="Lin Y.C."/>
            <person name="Napier J."/>
            <person name="Ogata H."/>
            <person name="Sarno A.F."/>
            <person name="Shmutz J."/>
            <person name="Schroeder D."/>
            <person name="de Vargas C."/>
            <person name="Verret F."/>
            <person name="von Dassow P."/>
            <person name="Valentin K."/>
            <person name="Van de Peer Y."/>
            <person name="Wheeler G."/>
            <person name="Dacks J.B."/>
            <person name="Delwiche C.F."/>
            <person name="Dyhrman S.T."/>
            <person name="Glockner G."/>
            <person name="John U."/>
            <person name="Richards T."/>
            <person name="Worden A.Z."/>
            <person name="Zhang X."/>
            <person name="Grigoriev I.V."/>
            <person name="Allen A.E."/>
            <person name="Bidle K."/>
            <person name="Borodovsky M."/>
            <person name="Bowler C."/>
            <person name="Brownlee C."/>
            <person name="Cock J.M."/>
            <person name="Elias M."/>
            <person name="Gladyshev V.N."/>
            <person name="Groth M."/>
            <person name="Guda C."/>
            <person name="Hadaegh A."/>
            <person name="Iglesias-Rodriguez M.D."/>
            <person name="Jenkins J."/>
            <person name="Jones B.M."/>
            <person name="Lawson T."/>
            <person name="Leese F."/>
            <person name="Lindquist E."/>
            <person name="Lobanov A."/>
            <person name="Lomsadze A."/>
            <person name="Malik S.B."/>
            <person name="Marsh M.E."/>
            <person name="Mackinder L."/>
            <person name="Mock T."/>
            <person name="Mueller-Roeber B."/>
            <person name="Pagarete A."/>
            <person name="Parker M."/>
            <person name="Probert I."/>
            <person name="Quesneville H."/>
            <person name="Raines C."/>
            <person name="Rensing S.A."/>
            <person name="Riano-Pachon D.M."/>
            <person name="Richier S."/>
            <person name="Rokitta S."/>
            <person name="Shiraiwa Y."/>
            <person name="Soanes D.M."/>
            <person name="van der Giezen M."/>
            <person name="Wahlund T.M."/>
            <person name="Williams B."/>
            <person name="Wilson W."/>
            <person name="Wolfe G."/>
            <person name="Wurch L.L."/>
        </authorList>
    </citation>
    <scope>NUCLEOTIDE SEQUENCE</scope>
</reference>
<dbReference type="EnsemblProtists" id="EOD12317">
    <property type="protein sequence ID" value="EOD12317"/>
    <property type="gene ID" value="EMIHUDRAFT_437321"/>
</dbReference>
<dbReference type="PaxDb" id="2903-EOD12317"/>
<dbReference type="Gene3D" id="2.130.10.120">
    <property type="entry name" value="Prolyl oligopeptidase, N-terminal domain"/>
    <property type="match status" value="1"/>
</dbReference>
<dbReference type="Proteomes" id="UP000013827">
    <property type="component" value="Unassembled WGS sequence"/>
</dbReference>
<dbReference type="InterPro" id="IPR023302">
    <property type="entry name" value="Pept_S9A_N"/>
</dbReference>